<proteinExistence type="inferred from homology"/>
<reference evidence="11" key="1">
    <citation type="submission" date="2020-11" db="EMBL/GenBank/DDBJ databases">
        <authorList>
            <person name="Tran Van P."/>
        </authorList>
    </citation>
    <scope>NUCLEOTIDE SEQUENCE</scope>
</reference>
<dbReference type="PANTHER" id="PTHR45659:SF4">
    <property type="entry name" value="HOMEOBOX PROTEIN ABDOMINAL-A"/>
    <property type="match status" value="1"/>
</dbReference>
<dbReference type="PROSITE" id="PS50071">
    <property type="entry name" value="HOMEOBOX_2"/>
    <property type="match status" value="1"/>
</dbReference>
<feature type="DNA-binding region" description="Homeobox" evidence="7">
    <location>
        <begin position="291"/>
        <end position="350"/>
    </location>
</feature>
<dbReference type="GO" id="GO:0009952">
    <property type="term" value="P:anterior/posterior pattern specification"/>
    <property type="evidence" value="ECO:0007669"/>
    <property type="project" value="TreeGrafter"/>
</dbReference>
<dbReference type="GO" id="GO:0000122">
    <property type="term" value="P:negative regulation of transcription by RNA polymerase II"/>
    <property type="evidence" value="ECO:0007669"/>
    <property type="project" value="TreeGrafter"/>
</dbReference>
<dbReference type="AlphaFoldDB" id="A0A7R9L8A7"/>
<dbReference type="OrthoDB" id="6159439at2759"/>
<feature type="region of interest" description="Disordered" evidence="9">
    <location>
        <begin position="87"/>
        <end position="128"/>
    </location>
</feature>
<dbReference type="PRINTS" id="PR00031">
    <property type="entry name" value="HTHREPRESSR"/>
</dbReference>
<dbReference type="GO" id="GO:0000981">
    <property type="term" value="F:DNA-binding transcription factor activity, RNA polymerase II-specific"/>
    <property type="evidence" value="ECO:0007669"/>
    <property type="project" value="InterPro"/>
</dbReference>
<dbReference type="EMBL" id="OC914837">
    <property type="protein sequence ID" value="CAD7636621.1"/>
    <property type="molecule type" value="Genomic_DNA"/>
</dbReference>
<evidence type="ECO:0000256" key="9">
    <source>
        <dbReference type="SAM" id="MobiDB-lite"/>
    </source>
</evidence>
<dbReference type="Proteomes" id="UP000728032">
    <property type="component" value="Unassembled WGS sequence"/>
</dbReference>
<evidence type="ECO:0000313" key="11">
    <source>
        <dbReference type="EMBL" id="CAD7636621.1"/>
    </source>
</evidence>
<dbReference type="PROSITE" id="PS00027">
    <property type="entry name" value="HOMEOBOX_1"/>
    <property type="match status" value="1"/>
</dbReference>
<dbReference type="Pfam" id="PF00046">
    <property type="entry name" value="Homeodomain"/>
    <property type="match status" value="1"/>
</dbReference>
<dbReference type="EMBL" id="CAJPVJ010000012">
    <property type="protein sequence ID" value="CAG2157960.1"/>
    <property type="molecule type" value="Genomic_DNA"/>
</dbReference>
<dbReference type="SUPFAM" id="SSF46689">
    <property type="entry name" value="Homeodomain-like"/>
    <property type="match status" value="1"/>
</dbReference>
<evidence type="ECO:0000256" key="7">
    <source>
        <dbReference type="PROSITE-ProRule" id="PRU00108"/>
    </source>
</evidence>
<keyword evidence="6 7" id="KW-0539">Nucleus</keyword>
<protein>
    <recommendedName>
        <fullName evidence="10">Homeobox domain-containing protein</fullName>
    </recommendedName>
</protein>
<dbReference type="PRINTS" id="PR00024">
    <property type="entry name" value="HOMEOBOX"/>
</dbReference>
<evidence type="ECO:0000256" key="2">
    <source>
        <dbReference type="ARBA" id="ARBA00009107"/>
    </source>
</evidence>
<feature type="region of interest" description="Disordered" evidence="9">
    <location>
        <begin position="348"/>
        <end position="374"/>
    </location>
</feature>
<evidence type="ECO:0000259" key="10">
    <source>
        <dbReference type="PROSITE" id="PS50071"/>
    </source>
</evidence>
<dbReference type="InterPro" id="IPR050296">
    <property type="entry name" value="Antp_homeobox"/>
</dbReference>
<accession>A0A7R9L8A7</accession>
<evidence type="ECO:0000256" key="3">
    <source>
        <dbReference type="ARBA" id="ARBA00022473"/>
    </source>
</evidence>
<comment type="similarity">
    <text evidence="2">Belongs to the Antp homeobox family.</text>
</comment>
<dbReference type="Gene3D" id="1.10.10.60">
    <property type="entry name" value="Homeodomain-like"/>
    <property type="match status" value="1"/>
</dbReference>
<keyword evidence="12" id="KW-1185">Reference proteome</keyword>
<gene>
    <name evidence="11" type="ORF">ONB1V03_LOCUS307</name>
</gene>
<feature type="region of interest" description="Disordered" evidence="9">
    <location>
        <begin position="275"/>
        <end position="294"/>
    </location>
</feature>
<evidence type="ECO:0000256" key="8">
    <source>
        <dbReference type="RuleBase" id="RU000682"/>
    </source>
</evidence>
<dbReference type="InterPro" id="IPR020479">
    <property type="entry name" value="HD_metazoa"/>
</dbReference>
<evidence type="ECO:0000256" key="5">
    <source>
        <dbReference type="ARBA" id="ARBA00023155"/>
    </source>
</evidence>
<feature type="domain" description="Homeobox" evidence="10">
    <location>
        <begin position="289"/>
        <end position="349"/>
    </location>
</feature>
<evidence type="ECO:0000313" key="12">
    <source>
        <dbReference type="Proteomes" id="UP000728032"/>
    </source>
</evidence>
<feature type="compositionally biased region" description="Basic residues" evidence="9">
    <location>
        <begin position="87"/>
        <end position="118"/>
    </location>
</feature>
<dbReference type="PANTHER" id="PTHR45659">
    <property type="entry name" value="HOMEOBOX PROTEIN HOX"/>
    <property type="match status" value="1"/>
</dbReference>
<feature type="compositionally biased region" description="Low complexity" evidence="9">
    <location>
        <begin position="234"/>
        <end position="243"/>
    </location>
</feature>
<dbReference type="PROSITE" id="PS00032">
    <property type="entry name" value="ANTENNAPEDIA"/>
    <property type="match status" value="1"/>
</dbReference>
<evidence type="ECO:0000256" key="1">
    <source>
        <dbReference type="ARBA" id="ARBA00004123"/>
    </source>
</evidence>
<evidence type="ECO:0000256" key="4">
    <source>
        <dbReference type="ARBA" id="ARBA00023125"/>
    </source>
</evidence>
<dbReference type="GO" id="GO:0000978">
    <property type="term" value="F:RNA polymerase II cis-regulatory region sequence-specific DNA binding"/>
    <property type="evidence" value="ECO:0007669"/>
    <property type="project" value="TreeGrafter"/>
</dbReference>
<dbReference type="FunFam" id="1.10.10.60:FF:000193">
    <property type="entry name" value="Ultrabithorax, isoform C"/>
    <property type="match status" value="1"/>
</dbReference>
<dbReference type="InterPro" id="IPR001827">
    <property type="entry name" value="Homeobox_Antennapedia_CS"/>
</dbReference>
<feature type="region of interest" description="Disordered" evidence="9">
    <location>
        <begin position="234"/>
        <end position="257"/>
    </location>
</feature>
<dbReference type="CDD" id="cd00086">
    <property type="entry name" value="homeodomain"/>
    <property type="match status" value="1"/>
</dbReference>
<keyword evidence="4 7" id="KW-0238">DNA-binding</keyword>
<dbReference type="InterPro" id="IPR017970">
    <property type="entry name" value="Homeobox_CS"/>
</dbReference>
<dbReference type="InterPro" id="IPR000047">
    <property type="entry name" value="HTH_motif"/>
</dbReference>
<sequence>MSSYFGAGHDWQSTELPLNHFTAGKVCSNAYNTSPNGYQSYHSPHQTAYVMTPTPSMPRYVSSGGTDHSHAIAHNRFIESSVAFPHHSQHHNHNHHMSAHHSLQHHSHPHHSHAHHPHPDHVFTGGALLSGSTASATAPLQASVPYHTLSQHPSPTSVHSLPIHGHSVTNLLQSDTLLQDGTGNATRVVTPDQVCGTPHNTSSVGHPHQLYPSNQSPASCKLSVNQFENNSIATATTRSTSTTDESPAFDSPPPTTPELAAINCQINSQQSGGNKHFFPWMKSYQDSGQGPKRTRQTYTRFQTLELEKEFHFNRYLTRRRRIEIAHSLGLTERQIKIWFQNRRMKAKKENKIKVDPNDADGKLIDDNDDSNRKM</sequence>
<dbReference type="GO" id="GO:0005634">
    <property type="term" value="C:nucleus"/>
    <property type="evidence" value="ECO:0007669"/>
    <property type="project" value="UniProtKB-SubCell"/>
</dbReference>
<comment type="subcellular location">
    <subcellularLocation>
        <location evidence="1 7 8">Nucleus</location>
    </subcellularLocation>
</comment>
<keyword evidence="5 7" id="KW-0371">Homeobox</keyword>
<dbReference type="InterPro" id="IPR009057">
    <property type="entry name" value="Homeodomain-like_sf"/>
</dbReference>
<dbReference type="SMART" id="SM00389">
    <property type="entry name" value="HOX"/>
    <property type="match status" value="1"/>
</dbReference>
<organism evidence="11">
    <name type="scientific">Oppiella nova</name>
    <dbReference type="NCBI Taxonomy" id="334625"/>
    <lineage>
        <taxon>Eukaryota</taxon>
        <taxon>Metazoa</taxon>
        <taxon>Ecdysozoa</taxon>
        <taxon>Arthropoda</taxon>
        <taxon>Chelicerata</taxon>
        <taxon>Arachnida</taxon>
        <taxon>Acari</taxon>
        <taxon>Acariformes</taxon>
        <taxon>Sarcoptiformes</taxon>
        <taxon>Oribatida</taxon>
        <taxon>Brachypylina</taxon>
        <taxon>Oppioidea</taxon>
        <taxon>Oppiidae</taxon>
        <taxon>Oppiella</taxon>
    </lineage>
</organism>
<dbReference type="InterPro" id="IPR001356">
    <property type="entry name" value="HD"/>
</dbReference>
<keyword evidence="3" id="KW-0217">Developmental protein</keyword>
<evidence type="ECO:0000256" key="6">
    <source>
        <dbReference type="ARBA" id="ARBA00023242"/>
    </source>
</evidence>
<name>A0A7R9L8A7_9ACAR</name>